<keyword evidence="4" id="KW-0378">Hydrolase</keyword>
<comment type="caution">
    <text evidence="7">The sequence shown here is derived from an EMBL/GenBank/DDBJ whole genome shotgun (WGS) entry which is preliminary data.</text>
</comment>
<evidence type="ECO:0000313" key="7">
    <source>
        <dbReference type="EMBL" id="PIP75318.1"/>
    </source>
</evidence>
<reference evidence="7 8" key="1">
    <citation type="submission" date="2017-09" db="EMBL/GenBank/DDBJ databases">
        <title>Depth-based differentiation of microbial function through sediment-hosted aquifers and enrichment of novel symbionts in the deep terrestrial subsurface.</title>
        <authorList>
            <person name="Probst A.J."/>
            <person name="Ladd B."/>
            <person name="Jarett J.K."/>
            <person name="Geller-Mcgrath D.E."/>
            <person name="Sieber C.M."/>
            <person name="Emerson J.B."/>
            <person name="Anantharaman K."/>
            <person name="Thomas B.C."/>
            <person name="Malmstrom R."/>
            <person name="Stieglmeier M."/>
            <person name="Klingl A."/>
            <person name="Woyke T."/>
            <person name="Ryan C.M."/>
            <person name="Banfield J.F."/>
        </authorList>
    </citation>
    <scope>NUCLEOTIDE SEQUENCE [LARGE SCALE GENOMIC DNA]</scope>
    <source>
        <strain evidence="7">CG22_combo_CG10-13_8_21_14_all_39_9</strain>
    </source>
</reference>
<name>A0A2H0D0V0_9BACT</name>
<keyword evidence="3" id="KW-0227">DNA damage</keyword>
<dbReference type="GO" id="GO:0016787">
    <property type="term" value="F:hydrolase activity"/>
    <property type="evidence" value="ECO:0007669"/>
    <property type="project" value="UniProtKB-KW"/>
</dbReference>
<dbReference type="SUPFAM" id="SSF52980">
    <property type="entry name" value="Restriction endonuclease-like"/>
    <property type="match status" value="1"/>
</dbReference>
<comment type="similarity">
    <text evidence="6">Belongs to the Vsr family.</text>
</comment>
<keyword evidence="1" id="KW-0540">Nuclease</keyword>
<dbReference type="NCBIfam" id="TIGR00632">
    <property type="entry name" value="vsr"/>
    <property type="match status" value="1"/>
</dbReference>
<organism evidence="7 8">
    <name type="scientific">Candidatus Kuenenbacteria bacterium CG22_combo_CG10-13_8_21_14_all_39_9</name>
    <dbReference type="NCBI Taxonomy" id="1974621"/>
    <lineage>
        <taxon>Bacteria</taxon>
        <taxon>Candidatus Kueneniibacteriota</taxon>
    </lineage>
</organism>
<sequence>MVDIHTKKQRSKNMAAIKGKNNRSTEIAFIKIFRANKINGWRRNNKQLVGSPDFIFPKYKIAIFVDGCFWHNCPKCYIKPKTNIRFWNKKITDNINRDKAVNKFLKKNGWMVLRFWEHQIKNKTAEKYLIKRINKCFK</sequence>
<keyword evidence="5" id="KW-0234">DNA repair</keyword>
<evidence type="ECO:0000256" key="2">
    <source>
        <dbReference type="ARBA" id="ARBA00022759"/>
    </source>
</evidence>
<dbReference type="AlphaFoldDB" id="A0A2H0D0V0"/>
<protein>
    <submittedName>
        <fullName evidence="7">Very short patch repair endonuclease</fullName>
    </submittedName>
</protein>
<evidence type="ECO:0000313" key="8">
    <source>
        <dbReference type="Proteomes" id="UP000230159"/>
    </source>
</evidence>
<accession>A0A2H0D0V0</accession>
<dbReference type="EMBL" id="PCTN01000195">
    <property type="protein sequence ID" value="PIP75318.1"/>
    <property type="molecule type" value="Genomic_DNA"/>
</dbReference>
<dbReference type="Gene3D" id="3.40.960.10">
    <property type="entry name" value="VSR Endonuclease"/>
    <property type="match status" value="1"/>
</dbReference>
<evidence type="ECO:0000256" key="3">
    <source>
        <dbReference type="ARBA" id="ARBA00022763"/>
    </source>
</evidence>
<evidence type="ECO:0000256" key="6">
    <source>
        <dbReference type="ARBA" id="ARBA00029466"/>
    </source>
</evidence>
<dbReference type="CDD" id="cd00221">
    <property type="entry name" value="Vsr"/>
    <property type="match status" value="1"/>
</dbReference>
<dbReference type="InterPro" id="IPR004603">
    <property type="entry name" value="DNA_mismatch_endonuc_vsr"/>
</dbReference>
<evidence type="ECO:0000256" key="1">
    <source>
        <dbReference type="ARBA" id="ARBA00022722"/>
    </source>
</evidence>
<proteinExistence type="inferred from homology"/>
<evidence type="ECO:0000256" key="4">
    <source>
        <dbReference type="ARBA" id="ARBA00022801"/>
    </source>
</evidence>
<evidence type="ECO:0000256" key="5">
    <source>
        <dbReference type="ARBA" id="ARBA00023204"/>
    </source>
</evidence>
<gene>
    <name evidence="7" type="ORF">COW86_04445</name>
</gene>
<dbReference type="GO" id="GO:0004519">
    <property type="term" value="F:endonuclease activity"/>
    <property type="evidence" value="ECO:0007669"/>
    <property type="project" value="UniProtKB-KW"/>
</dbReference>
<dbReference type="Proteomes" id="UP000230159">
    <property type="component" value="Unassembled WGS sequence"/>
</dbReference>
<dbReference type="Pfam" id="PF03852">
    <property type="entry name" value="Vsr"/>
    <property type="match status" value="1"/>
</dbReference>
<keyword evidence="2 7" id="KW-0255">Endonuclease</keyword>
<dbReference type="GO" id="GO:0006298">
    <property type="term" value="P:mismatch repair"/>
    <property type="evidence" value="ECO:0007669"/>
    <property type="project" value="InterPro"/>
</dbReference>
<dbReference type="InterPro" id="IPR011335">
    <property type="entry name" value="Restrct_endonuc-II-like"/>
</dbReference>